<proteinExistence type="predicted"/>
<feature type="compositionally biased region" description="Basic and acidic residues" evidence="1">
    <location>
        <begin position="132"/>
        <end position="144"/>
    </location>
</feature>
<feature type="region of interest" description="Disordered" evidence="1">
    <location>
        <begin position="1"/>
        <end position="216"/>
    </location>
</feature>
<reference evidence="2" key="1">
    <citation type="journal article" date="2020" name="Stud. Mycol.">
        <title>101 Dothideomycetes genomes: a test case for predicting lifestyles and emergence of pathogens.</title>
        <authorList>
            <person name="Haridas S."/>
            <person name="Albert R."/>
            <person name="Binder M."/>
            <person name="Bloem J."/>
            <person name="Labutti K."/>
            <person name="Salamov A."/>
            <person name="Andreopoulos B."/>
            <person name="Baker S."/>
            <person name="Barry K."/>
            <person name="Bills G."/>
            <person name="Bluhm B."/>
            <person name="Cannon C."/>
            <person name="Castanera R."/>
            <person name="Culley D."/>
            <person name="Daum C."/>
            <person name="Ezra D."/>
            <person name="Gonzalez J."/>
            <person name="Henrissat B."/>
            <person name="Kuo A."/>
            <person name="Liang C."/>
            <person name="Lipzen A."/>
            <person name="Lutzoni F."/>
            <person name="Magnuson J."/>
            <person name="Mondo S."/>
            <person name="Nolan M."/>
            <person name="Ohm R."/>
            <person name="Pangilinan J."/>
            <person name="Park H.-J."/>
            <person name="Ramirez L."/>
            <person name="Alfaro M."/>
            <person name="Sun H."/>
            <person name="Tritt A."/>
            <person name="Yoshinaga Y."/>
            <person name="Zwiers L.-H."/>
            <person name="Turgeon B."/>
            <person name="Goodwin S."/>
            <person name="Spatafora J."/>
            <person name="Crous P."/>
            <person name="Grigoriev I."/>
        </authorList>
    </citation>
    <scope>NUCLEOTIDE SEQUENCE</scope>
    <source>
        <strain evidence="2">CBS 110217</strain>
    </source>
</reference>
<sequence>MSQFGERAATIGPYGPDNPPPPPKDPPPSKVDRKRRRAETVVLSPPPQNVLSPQKPTTPRRRSTANQRRKLRLEKERAALEKERAELERTEGSWRSRSPSREGRKDGNNRRRESWTHETGSGDGIRYGRRGPPHEYRQPLREARQFTPDHIMDETYGRLTPGHGDRAEHSNPRAEARGANGRRGKGSRETSWSDQRSQRYGHARSGEGEANHQNEQYAQDHVQAPYDPKQKPTMMHSSQAYHMEDEVLWDEGENSLDVPERDAASFPVKGADLRLEQPVHWDEARYASGPFPPREPNLWQQRPWQSKDMRPGHKPYLGKNWKPRPYNPNMQFGNFGNSRAVGERPAHPGYPQNNINSMLGTSRAADTPSAPSNLLQDDPALIATLAPPLGVPSTVCDLRRYDAQVVQHQKTLPRNERFINGNGKVGPYMYGSVQGQDLGLCFSSFCTIHSCEKGVRCPWRHHPLTKAERQWILAFGKERGKNFLEKVGGFWANPEVPVPGANMYGK</sequence>
<feature type="compositionally biased region" description="Polar residues" evidence="1">
    <location>
        <begin position="351"/>
        <end position="360"/>
    </location>
</feature>
<accession>A0A9P4GZK8</accession>
<feature type="region of interest" description="Disordered" evidence="1">
    <location>
        <begin position="332"/>
        <end position="373"/>
    </location>
</feature>
<dbReference type="OrthoDB" id="3797593at2759"/>
<keyword evidence="3" id="KW-1185">Reference proteome</keyword>
<evidence type="ECO:0000313" key="2">
    <source>
        <dbReference type="EMBL" id="KAF2024469.1"/>
    </source>
</evidence>
<name>A0A9P4GZK8_9PLEO</name>
<feature type="compositionally biased region" description="Basic and acidic residues" evidence="1">
    <location>
        <begin position="163"/>
        <end position="176"/>
    </location>
</feature>
<feature type="compositionally biased region" description="Basic and acidic residues" evidence="1">
    <location>
        <begin position="73"/>
        <end position="116"/>
    </location>
</feature>
<evidence type="ECO:0000256" key="1">
    <source>
        <dbReference type="SAM" id="MobiDB-lite"/>
    </source>
</evidence>
<dbReference type="AlphaFoldDB" id="A0A9P4GZK8"/>
<gene>
    <name evidence="2" type="ORF">EK21DRAFT_94051</name>
</gene>
<dbReference type="Proteomes" id="UP000799777">
    <property type="component" value="Unassembled WGS sequence"/>
</dbReference>
<feature type="compositionally biased region" description="Pro residues" evidence="1">
    <location>
        <begin position="16"/>
        <end position="29"/>
    </location>
</feature>
<dbReference type="EMBL" id="ML978294">
    <property type="protein sequence ID" value="KAF2024469.1"/>
    <property type="molecule type" value="Genomic_DNA"/>
</dbReference>
<evidence type="ECO:0000313" key="3">
    <source>
        <dbReference type="Proteomes" id="UP000799777"/>
    </source>
</evidence>
<feature type="compositionally biased region" description="Basic residues" evidence="1">
    <location>
        <begin position="58"/>
        <end position="72"/>
    </location>
</feature>
<comment type="caution">
    <text evidence="2">The sequence shown here is derived from an EMBL/GenBank/DDBJ whole genome shotgun (WGS) entry which is preliminary data.</text>
</comment>
<organism evidence="2 3">
    <name type="scientific">Setomelanomma holmii</name>
    <dbReference type="NCBI Taxonomy" id="210430"/>
    <lineage>
        <taxon>Eukaryota</taxon>
        <taxon>Fungi</taxon>
        <taxon>Dikarya</taxon>
        <taxon>Ascomycota</taxon>
        <taxon>Pezizomycotina</taxon>
        <taxon>Dothideomycetes</taxon>
        <taxon>Pleosporomycetidae</taxon>
        <taxon>Pleosporales</taxon>
        <taxon>Pleosporineae</taxon>
        <taxon>Phaeosphaeriaceae</taxon>
        <taxon>Setomelanomma</taxon>
    </lineage>
</organism>
<protein>
    <submittedName>
        <fullName evidence="2">Uncharacterized protein</fullName>
    </submittedName>
</protein>